<gene>
    <name evidence="4" type="ORF">I6U51_08095</name>
</gene>
<dbReference type="RefSeq" id="WP_211142163.1">
    <property type="nucleotide sequence ID" value="NZ_JAEEGB010000007.1"/>
</dbReference>
<proteinExistence type="predicted"/>
<keyword evidence="2" id="KW-1133">Transmembrane helix</keyword>
<feature type="compositionally biased region" description="Basic and acidic residues" evidence="1">
    <location>
        <begin position="103"/>
        <end position="116"/>
    </location>
</feature>
<evidence type="ECO:0000256" key="2">
    <source>
        <dbReference type="SAM" id="Phobius"/>
    </source>
</evidence>
<feature type="compositionally biased region" description="Polar residues" evidence="1">
    <location>
        <begin position="117"/>
        <end position="132"/>
    </location>
</feature>
<evidence type="ECO:0000256" key="1">
    <source>
        <dbReference type="SAM" id="MobiDB-lite"/>
    </source>
</evidence>
<dbReference type="AlphaFoldDB" id="A0A934M638"/>
<feature type="compositionally biased region" description="Basic and acidic residues" evidence="1">
    <location>
        <begin position="145"/>
        <end position="175"/>
    </location>
</feature>
<feature type="compositionally biased region" description="Polar residues" evidence="1">
    <location>
        <begin position="176"/>
        <end position="188"/>
    </location>
</feature>
<keyword evidence="2" id="KW-0812">Transmembrane</keyword>
<accession>A0A934M638</accession>
<sequence length="340" mass="37860">MNKDINNLREITNSVLEDIKVTDELKSLTLKRCKEEKKYNIKPIFVTAASAAIMAFSVFSYKFILHNPNLTQKSSKEVSHKSVSLNDLNNDQSSDRSNIANQDKLKNNVINKEEQSKATVQQSNHDIITKNNQSKEKITSYNSSKDSKLMDSAKNKTSSRTEEIKLPSNLAEDKTTNSMSENSTLNTNADKRNDVSTNGISSKDTPSTKASLDSPKSASIADAESFWGGKVLMPSYVPKGFELTDISVPKDNSKEICVKLNYSFENTYFKIVQNKSTTYTSYVGTSVDIKGSKAYISKSKDANNPSLTITEIKWVNNNIQYTIIGNLPEDELTKILSSIN</sequence>
<protein>
    <submittedName>
        <fullName evidence="4">DUF4367 domain-containing protein</fullName>
    </submittedName>
</protein>
<dbReference type="EMBL" id="JAEEGB010000007">
    <property type="protein sequence ID" value="MBI6872671.1"/>
    <property type="molecule type" value="Genomic_DNA"/>
</dbReference>
<evidence type="ECO:0000259" key="3">
    <source>
        <dbReference type="Pfam" id="PF14285"/>
    </source>
</evidence>
<dbReference type="Proteomes" id="UP000622687">
    <property type="component" value="Unassembled WGS sequence"/>
</dbReference>
<feature type="region of interest" description="Disordered" evidence="1">
    <location>
        <begin position="82"/>
        <end position="216"/>
    </location>
</feature>
<feature type="transmembrane region" description="Helical" evidence="2">
    <location>
        <begin position="44"/>
        <end position="64"/>
    </location>
</feature>
<keyword evidence="2" id="KW-0472">Membrane</keyword>
<dbReference type="Pfam" id="PF14285">
    <property type="entry name" value="DUF4367"/>
    <property type="match status" value="1"/>
</dbReference>
<name>A0A934M638_9CLOT</name>
<evidence type="ECO:0000313" key="4">
    <source>
        <dbReference type="EMBL" id="MBI6872671.1"/>
    </source>
</evidence>
<feature type="domain" description="DUF4367" evidence="3">
    <location>
        <begin position="234"/>
        <end position="339"/>
    </location>
</feature>
<organism evidence="4 5">
    <name type="scientific">Clostridium aciditolerans</name>
    <dbReference type="NCBI Taxonomy" id="339861"/>
    <lineage>
        <taxon>Bacteria</taxon>
        <taxon>Bacillati</taxon>
        <taxon>Bacillota</taxon>
        <taxon>Clostridia</taxon>
        <taxon>Eubacteriales</taxon>
        <taxon>Clostridiaceae</taxon>
        <taxon>Clostridium</taxon>
    </lineage>
</organism>
<feature type="compositionally biased region" description="Polar residues" evidence="1">
    <location>
        <begin position="195"/>
        <end position="216"/>
    </location>
</feature>
<evidence type="ECO:0000313" key="5">
    <source>
        <dbReference type="Proteomes" id="UP000622687"/>
    </source>
</evidence>
<feature type="compositionally biased region" description="Polar residues" evidence="1">
    <location>
        <begin position="85"/>
        <end position="101"/>
    </location>
</feature>
<comment type="caution">
    <text evidence="4">The sequence shown here is derived from an EMBL/GenBank/DDBJ whole genome shotgun (WGS) entry which is preliminary data.</text>
</comment>
<dbReference type="InterPro" id="IPR025377">
    <property type="entry name" value="DUF4367"/>
</dbReference>
<reference evidence="4" key="1">
    <citation type="submission" date="2020-12" db="EMBL/GenBank/DDBJ databases">
        <title>Clostridium thailandense sp. nov., a novel acetogenic bacterium isolated from peat land soil in Thailand.</title>
        <authorList>
            <person name="Chaikitkaew S."/>
            <person name="Birkeland N.K."/>
        </authorList>
    </citation>
    <scope>NUCLEOTIDE SEQUENCE</scope>
    <source>
        <strain evidence="4">DSM 17425</strain>
    </source>
</reference>
<keyword evidence="5" id="KW-1185">Reference proteome</keyword>